<protein>
    <submittedName>
        <fullName evidence="6">ADH_zinc_N domain-containing protein</fullName>
    </submittedName>
</protein>
<dbReference type="Gene3D" id="3.40.50.720">
    <property type="entry name" value="NAD(P)-binding Rossmann-like Domain"/>
    <property type="match status" value="1"/>
</dbReference>
<dbReference type="InterPro" id="IPR036291">
    <property type="entry name" value="NAD(P)-bd_dom_sf"/>
</dbReference>
<sequence length="205" mass="22330">MTKVSRIDRIYSTIGALLHVFFVAGPLDFLNWINSRLKSVRGQTVVITGAASGIGQRLAEIFSVKLGANVAILDIDAHGAQNTVKRITCDGGVAKYWICDTSRAEEVDKCAQQIYATFGFVDIVICNAAVLYFGRILDLTTSQIQKSVNVNVIGTINTIRAFLRPMEQRNEGQIVAISSIAGFCGETNGVAYWSAFNPDFPSPDF</sequence>
<dbReference type="PANTHER" id="PTHR24322:SF736">
    <property type="entry name" value="RETINOL DEHYDROGENASE 10"/>
    <property type="match status" value="1"/>
</dbReference>
<dbReference type="GO" id="GO:0016616">
    <property type="term" value="F:oxidoreductase activity, acting on the CH-OH group of donors, NAD or NADP as acceptor"/>
    <property type="evidence" value="ECO:0007669"/>
    <property type="project" value="TreeGrafter"/>
</dbReference>
<dbReference type="PRINTS" id="PR00081">
    <property type="entry name" value="GDHRDH"/>
</dbReference>
<dbReference type="PANTHER" id="PTHR24322">
    <property type="entry name" value="PKSB"/>
    <property type="match status" value="1"/>
</dbReference>
<dbReference type="Proteomes" id="UP000271098">
    <property type="component" value="Unassembled WGS sequence"/>
</dbReference>
<keyword evidence="3" id="KW-0472">Membrane</keyword>
<keyword evidence="3" id="KW-1133">Transmembrane helix</keyword>
<reference evidence="6" key="1">
    <citation type="submission" date="2016-06" db="UniProtKB">
        <authorList>
            <consortium name="WormBaseParasite"/>
        </authorList>
    </citation>
    <scope>IDENTIFICATION</scope>
</reference>
<dbReference type="EMBL" id="UYRT01081295">
    <property type="protein sequence ID" value="VDN24208.1"/>
    <property type="molecule type" value="Genomic_DNA"/>
</dbReference>
<accession>A0A183E0H2</accession>
<keyword evidence="2" id="KW-0560">Oxidoreductase</keyword>
<dbReference type="SUPFAM" id="SSF51735">
    <property type="entry name" value="NAD(P)-binding Rossmann-fold domains"/>
    <property type="match status" value="1"/>
</dbReference>
<evidence type="ECO:0000313" key="6">
    <source>
        <dbReference type="WBParaSite" id="GPUH_0001448201-mRNA-1"/>
    </source>
</evidence>
<dbReference type="OrthoDB" id="10253736at2759"/>
<dbReference type="AlphaFoldDB" id="A0A183E0H2"/>
<keyword evidence="3" id="KW-0812">Transmembrane</keyword>
<gene>
    <name evidence="4" type="ORF">GPUH_LOCUS14463</name>
</gene>
<dbReference type="InterPro" id="IPR002347">
    <property type="entry name" value="SDR_fam"/>
</dbReference>
<comment type="similarity">
    <text evidence="1">Belongs to the short-chain dehydrogenases/reductases (SDR) family.</text>
</comment>
<organism evidence="6">
    <name type="scientific">Gongylonema pulchrum</name>
    <dbReference type="NCBI Taxonomy" id="637853"/>
    <lineage>
        <taxon>Eukaryota</taxon>
        <taxon>Metazoa</taxon>
        <taxon>Ecdysozoa</taxon>
        <taxon>Nematoda</taxon>
        <taxon>Chromadorea</taxon>
        <taxon>Rhabditida</taxon>
        <taxon>Spirurina</taxon>
        <taxon>Spiruromorpha</taxon>
        <taxon>Spiruroidea</taxon>
        <taxon>Gongylonematidae</taxon>
        <taxon>Gongylonema</taxon>
    </lineage>
</organism>
<dbReference type="WBParaSite" id="GPUH_0001448201-mRNA-1">
    <property type="protein sequence ID" value="GPUH_0001448201-mRNA-1"/>
    <property type="gene ID" value="GPUH_0001448201"/>
</dbReference>
<name>A0A183E0H2_9BILA</name>
<evidence type="ECO:0000256" key="3">
    <source>
        <dbReference type="SAM" id="Phobius"/>
    </source>
</evidence>
<evidence type="ECO:0000313" key="4">
    <source>
        <dbReference type="EMBL" id="VDN24208.1"/>
    </source>
</evidence>
<keyword evidence="5" id="KW-1185">Reference proteome</keyword>
<evidence type="ECO:0000256" key="1">
    <source>
        <dbReference type="ARBA" id="ARBA00006484"/>
    </source>
</evidence>
<proteinExistence type="inferred from homology"/>
<feature type="transmembrane region" description="Helical" evidence="3">
    <location>
        <begin position="12"/>
        <end position="33"/>
    </location>
</feature>
<evidence type="ECO:0000256" key="2">
    <source>
        <dbReference type="ARBA" id="ARBA00023002"/>
    </source>
</evidence>
<dbReference type="Pfam" id="PF00106">
    <property type="entry name" value="adh_short"/>
    <property type="match status" value="1"/>
</dbReference>
<evidence type="ECO:0000313" key="5">
    <source>
        <dbReference type="Proteomes" id="UP000271098"/>
    </source>
</evidence>
<reference evidence="4 5" key="2">
    <citation type="submission" date="2018-11" db="EMBL/GenBank/DDBJ databases">
        <authorList>
            <consortium name="Pathogen Informatics"/>
        </authorList>
    </citation>
    <scope>NUCLEOTIDE SEQUENCE [LARGE SCALE GENOMIC DNA]</scope>
</reference>
<dbReference type="GO" id="GO:0005811">
    <property type="term" value="C:lipid droplet"/>
    <property type="evidence" value="ECO:0007669"/>
    <property type="project" value="TreeGrafter"/>
</dbReference>